<dbReference type="PROSITE" id="PS50089">
    <property type="entry name" value="ZF_RING_2"/>
    <property type="match status" value="1"/>
</dbReference>
<dbReference type="KEGG" id="dcr:108211075"/>
<gene>
    <name evidence="1" type="ORF">DCAR_0309885</name>
</gene>
<reference evidence="1" key="1">
    <citation type="journal article" date="2016" name="Nat. Genet.">
        <title>A high-quality carrot genome assembly provides new insights into carotenoid accumulation and asterid genome evolution.</title>
        <authorList>
            <person name="Iorizzo M."/>
            <person name="Ellison S."/>
            <person name="Senalik D."/>
            <person name="Zeng P."/>
            <person name="Satapoomin P."/>
            <person name="Huang J."/>
            <person name="Bowman M."/>
            <person name="Iovene M."/>
            <person name="Sanseverino W."/>
            <person name="Cavagnaro P."/>
            <person name="Yildiz M."/>
            <person name="Macko-Podgorni A."/>
            <person name="Moranska E."/>
            <person name="Grzebelus E."/>
            <person name="Grzebelus D."/>
            <person name="Ashrafi H."/>
            <person name="Zheng Z."/>
            <person name="Cheng S."/>
            <person name="Spooner D."/>
            <person name="Van Deynze A."/>
            <person name="Simon P."/>
        </authorList>
    </citation>
    <scope>NUCLEOTIDE SEQUENCE</scope>
    <source>
        <tissue evidence="1">Leaf</tissue>
    </source>
</reference>
<accession>A0A165ZG40</accession>
<dbReference type="InterPro" id="IPR001841">
    <property type="entry name" value="Znf_RING"/>
</dbReference>
<dbReference type="InterPro" id="IPR044249">
    <property type="entry name" value="XERICO-like"/>
</dbReference>
<sequence length="152" mass="17129">MGLSPYPSPVDVGVLCIILVSTAKSISTVKEIVWYILHAIGIQVVSWEEYSTESPTNLSGSCESCLETSIEEFRERIPAVKYDSLCSDKQLEHDCSVCLTEFEPEAVINHLSCGHVFHKSCLEKWLKYRNVTCPNCRKHMIPAEDEEDTCPM</sequence>
<dbReference type="AlphaFoldDB" id="A0A165ZG40"/>
<dbReference type="Gene3D" id="3.30.40.10">
    <property type="entry name" value="Zinc/RING finger domain, C3HC4 (zinc finger)"/>
    <property type="match status" value="1"/>
</dbReference>
<name>A0A165ZG40_DAUCS</name>
<organism evidence="1 2">
    <name type="scientific">Daucus carota subsp. sativus</name>
    <name type="common">Carrot</name>
    <dbReference type="NCBI Taxonomy" id="79200"/>
    <lineage>
        <taxon>Eukaryota</taxon>
        <taxon>Viridiplantae</taxon>
        <taxon>Streptophyta</taxon>
        <taxon>Embryophyta</taxon>
        <taxon>Tracheophyta</taxon>
        <taxon>Spermatophyta</taxon>
        <taxon>Magnoliopsida</taxon>
        <taxon>eudicotyledons</taxon>
        <taxon>Gunneridae</taxon>
        <taxon>Pentapetalae</taxon>
        <taxon>asterids</taxon>
        <taxon>campanulids</taxon>
        <taxon>Apiales</taxon>
        <taxon>Apiaceae</taxon>
        <taxon>Apioideae</taxon>
        <taxon>Scandiceae</taxon>
        <taxon>Daucinae</taxon>
        <taxon>Daucus</taxon>
        <taxon>Daucus sect. Daucus</taxon>
    </lineage>
</organism>
<dbReference type="OrthoDB" id="8062037at2759"/>
<protein>
    <submittedName>
        <fullName evidence="1">Uncharacterized protein</fullName>
    </submittedName>
</protein>
<dbReference type="PANTHER" id="PTHR47258">
    <property type="match status" value="1"/>
</dbReference>
<dbReference type="PANTHER" id="PTHR47258:SF1">
    <property type="entry name" value="E3 UBIQUITIN-PROTEIN LIGASE XERICO-RELATED"/>
    <property type="match status" value="1"/>
</dbReference>
<keyword evidence="2" id="KW-1185">Reference proteome</keyword>
<dbReference type="Gramene" id="KZM99995">
    <property type="protein sequence ID" value="KZM99995"/>
    <property type="gene ID" value="DCAR_008750"/>
</dbReference>
<reference evidence="1" key="2">
    <citation type="submission" date="2022-03" db="EMBL/GenBank/DDBJ databases">
        <title>Draft title - Genomic analysis of global carrot germplasm unveils the trajectory of domestication and the origin of high carotenoid orange carrot.</title>
        <authorList>
            <person name="Iorizzo M."/>
            <person name="Ellison S."/>
            <person name="Senalik D."/>
            <person name="Macko-Podgorni A."/>
            <person name="Grzebelus D."/>
            <person name="Bostan H."/>
            <person name="Rolling W."/>
            <person name="Curaba J."/>
            <person name="Simon P."/>
        </authorList>
    </citation>
    <scope>NUCLEOTIDE SEQUENCE</scope>
    <source>
        <tissue evidence="1">Leaf</tissue>
    </source>
</reference>
<proteinExistence type="predicted"/>
<dbReference type="OMA" id="LCSCKRP"/>
<dbReference type="Pfam" id="PF13639">
    <property type="entry name" value="zf-RING_2"/>
    <property type="match status" value="1"/>
</dbReference>
<dbReference type="Proteomes" id="UP000077755">
    <property type="component" value="Chromosome 3"/>
</dbReference>
<dbReference type="CDD" id="cd16448">
    <property type="entry name" value="RING-H2"/>
    <property type="match status" value="1"/>
</dbReference>
<dbReference type="SUPFAM" id="SSF57850">
    <property type="entry name" value="RING/U-box"/>
    <property type="match status" value="1"/>
</dbReference>
<evidence type="ECO:0000313" key="2">
    <source>
        <dbReference type="Proteomes" id="UP000077755"/>
    </source>
</evidence>
<dbReference type="InterPro" id="IPR013083">
    <property type="entry name" value="Znf_RING/FYVE/PHD"/>
</dbReference>
<dbReference type="SMART" id="SM00184">
    <property type="entry name" value="RING"/>
    <property type="match status" value="1"/>
</dbReference>
<evidence type="ECO:0000313" key="1">
    <source>
        <dbReference type="EMBL" id="WOG90641.1"/>
    </source>
</evidence>
<dbReference type="EMBL" id="CP093345">
    <property type="protein sequence ID" value="WOG90641.1"/>
    <property type="molecule type" value="Genomic_DNA"/>
</dbReference>